<keyword evidence="2" id="KW-1185">Reference proteome</keyword>
<accession>A0A8J6EB75</accession>
<protein>
    <submittedName>
        <fullName evidence="1">Uncharacterized protein</fullName>
    </submittedName>
</protein>
<comment type="caution">
    <text evidence="1">The sequence shown here is derived from an EMBL/GenBank/DDBJ whole genome shotgun (WGS) entry which is preliminary data.</text>
</comment>
<dbReference type="AlphaFoldDB" id="A0A8J6EB75"/>
<evidence type="ECO:0000313" key="1">
    <source>
        <dbReference type="EMBL" id="KAG9396460.1"/>
    </source>
</evidence>
<name>A0A8J6EB75_9EUKA</name>
<sequence>MNRTRVTSRAKDQQRSRCGKKNSLSSAVELCLKFKTSSIYDGCNITAIEQVLAGKDWGKLICLAVSYARMTLKTDEFRSVCATLQAVVATEYVQHDESVKSSLEQILTAFNAFGHTVTTPTHPSLSDVIDEVYLLSKDDLSLGVESSQRKYRDKRTRFRNWISSAIAAEILSVVTPADDPRTYHNCDAKYTMRHKLIVDTLSKRIAASIERASAPESRINCSFRTSGEELFTSLPGPAAPPLPFGFIATSVPDLARTPTPTHCPALLDGDPFHVDNYMIHDLPSPSSSSSFYAHAIAPQEYHSRPQSLTFADDSAEFLMNQAVMRKIEPSFDFGYNMFA</sequence>
<organism evidence="1 2">
    <name type="scientific">Carpediemonas membranifera</name>
    <dbReference type="NCBI Taxonomy" id="201153"/>
    <lineage>
        <taxon>Eukaryota</taxon>
        <taxon>Metamonada</taxon>
        <taxon>Carpediemonas-like organisms</taxon>
        <taxon>Carpediemonas</taxon>
    </lineage>
</organism>
<dbReference type="EMBL" id="JAHDYR010000005">
    <property type="protein sequence ID" value="KAG9396460.1"/>
    <property type="molecule type" value="Genomic_DNA"/>
</dbReference>
<proteinExistence type="predicted"/>
<dbReference type="Proteomes" id="UP000717585">
    <property type="component" value="Unassembled WGS sequence"/>
</dbReference>
<gene>
    <name evidence="1" type="ORF">J8273_1440</name>
</gene>
<reference evidence="1" key="1">
    <citation type="submission" date="2021-05" db="EMBL/GenBank/DDBJ databases">
        <title>A free-living protist that lacks canonical eukaryotic 1 DNA replication and segregation systems.</title>
        <authorList>
            <person name="Salas-Leiva D.E."/>
            <person name="Tromer E.C."/>
            <person name="Curtis B.A."/>
            <person name="Jerlstrom-Hultqvist J."/>
            <person name="Kolisko M."/>
            <person name="Yi Z."/>
            <person name="Salas-Leiva J.S."/>
            <person name="Gallot-Lavallee L."/>
            <person name="Kops G.J.P.L."/>
            <person name="Archibald J.M."/>
            <person name="Simpson A.G.B."/>
            <person name="Roger A.J."/>
        </authorList>
    </citation>
    <scope>NUCLEOTIDE SEQUENCE</scope>
    <source>
        <strain evidence="1">BICM</strain>
    </source>
</reference>
<evidence type="ECO:0000313" key="2">
    <source>
        <dbReference type="Proteomes" id="UP000717585"/>
    </source>
</evidence>